<name>A0AAD4CD11_ASPNN</name>
<organism evidence="2 3">
    <name type="scientific">Aspergillus nanangensis</name>
    <dbReference type="NCBI Taxonomy" id="2582783"/>
    <lineage>
        <taxon>Eukaryota</taxon>
        <taxon>Fungi</taxon>
        <taxon>Dikarya</taxon>
        <taxon>Ascomycota</taxon>
        <taxon>Pezizomycotina</taxon>
        <taxon>Eurotiomycetes</taxon>
        <taxon>Eurotiomycetidae</taxon>
        <taxon>Eurotiales</taxon>
        <taxon>Aspergillaceae</taxon>
        <taxon>Aspergillus</taxon>
        <taxon>Aspergillus subgen. Circumdati</taxon>
    </lineage>
</organism>
<evidence type="ECO:0000256" key="1">
    <source>
        <dbReference type="SAM" id="MobiDB-lite"/>
    </source>
</evidence>
<dbReference type="Proteomes" id="UP001194746">
    <property type="component" value="Unassembled WGS sequence"/>
</dbReference>
<accession>A0AAD4CD11</accession>
<feature type="compositionally biased region" description="Basic and acidic residues" evidence="1">
    <location>
        <begin position="71"/>
        <end position="83"/>
    </location>
</feature>
<protein>
    <submittedName>
        <fullName evidence="2">Uncharacterized protein</fullName>
    </submittedName>
</protein>
<reference evidence="2" key="1">
    <citation type="journal article" date="2019" name="Beilstein J. Org. Chem.">
        <title>Nanangenines: drimane sesquiterpenoids as the dominant metabolite cohort of a novel Australian fungus, Aspergillus nanangensis.</title>
        <authorList>
            <person name="Lacey H.J."/>
            <person name="Gilchrist C.L.M."/>
            <person name="Crombie A."/>
            <person name="Kalaitzis J.A."/>
            <person name="Vuong D."/>
            <person name="Rutledge P.J."/>
            <person name="Turner P."/>
            <person name="Pitt J.I."/>
            <person name="Lacey E."/>
            <person name="Chooi Y.H."/>
            <person name="Piggott A.M."/>
        </authorList>
    </citation>
    <scope>NUCLEOTIDE SEQUENCE</scope>
    <source>
        <strain evidence="2">MST-FP2251</strain>
    </source>
</reference>
<feature type="compositionally biased region" description="Polar residues" evidence="1">
    <location>
        <begin position="1"/>
        <end position="13"/>
    </location>
</feature>
<feature type="compositionally biased region" description="Polar residues" evidence="1">
    <location>
        <begin position="40"/>
        <end position="53"/>
    </location>
</feature>
<evidence type="ECO:0000313" key="3">
    <source>
        <dbReference type="Proteomes" id="UP001194746"/>
    </source>
</evidence>
<dbReference type="EMBL" id="VCAU01000162">
    <property type="protein sequence ID" value="KAF9883502.1"/>
    <property type="molecule type" value="Genomic_DNA"/>
</dbReference>
<reference evidence="2" key="2">
    <citation type="submission" date="2020-02" db="EMBL/GenBank/DDBJ databases">
        <authorList>
            <person name="Gilchrist C.L.M."/>
            <person name="Chooi Y.-H."/>
        </authorList>
    </citation>
    <scope>NUCLEOTIDE SEQUENCE</scope>
    <source>
        <strain evidence="2">MST-FP2251</strain>
    </source>
</reference>
<proteinExistence type="predicted"/>
<gene>
    <name evidence="2" type="ORF">FE257_003416</name>
</gene>
<keyword evidence="3" id="KW-1185">Reference proteome</keyword>
<feature type="region of interest" description="Disordered" evidence="1">
    <location>
        <begin position="1"/>
        <end position="83"/>
    </location>
</feature>
<evidence type="ECO:0000313" key="2">
    <source>
        <dbReference type="EMBL" id="KAF9883502.1"/>
    </source>
</evidence>
<comment type="caution">
    <text evidence="2">The sequence shown here is derived from an EMBL/GenBank/DDBJ whole genome shotgun (WGS) entry which is preliminary data.</text>
</comment>
<sequence length="83" mass="9188">MASNINTGKFTGRSQKDQVDDITRKAGTFAREDPKKERNTSSQGEQSSNTSGPEATVGERRSSTYAYVHDQLSHPDEVSRPEE</sequence>
<dbReference type="AlphaFoldDB" id="A0AAD4CD11"/>
<feature type="compositionally biased region" description="Basic and acidic residues" evidence="1">
    <location>
        <begin position="14"/>
        <end position="39"/>
    </location>
</feature>